<dbReference type="STRING" id="88036.D8QXN3"/>
<dbReference type="Proteomes" id="UP000001514">
    <property type="component" value="Unassembled WGS sequence"/>
</dbReference>
<feature type="domain" description="Trichome birefringence-like N-terminal" evidence="8">
    <location>
        <begin position="1"/>
        <end position="52"/>
    </location>
</feature>
<dbReference type="Pfam" id="PF13839">
    <property type="entry name" value="PC-Esterase"/>
    <property type="match status" value="1"/>
</dbReference>
<organism evidence="10">
    <name type="scientific">Selaginella moellendorffii</name>
    <name type="common">Spikemoss</name>
    <dbReference type="NCBI Taxonomy" id="88036"/>
    <lineage>
        <taxon>Eukaryota</taxon>
        <taxon>Viridiplantae</taxon>
        <taxon>Streptophyta</taxon>
        <taxon>Embryophyta</taxon>
        <taxon>Tracheophyta</taxon>
        <taxon>Lycopodiopsida</taxon>
        <taxon>Selaginellales</taxon>
        <taxon>Selaginellaceae</taxon>
        <taxon>Selaginella</taxon>
    </lineage>
</organism>
<comment type="subcellular location">
    <subcellularLocation>
        <location evidence="1">Membrane</location>
        <topology evidence="1">Single-pass membrane protein</topology>
    </subcellularLocation>
</comment>
<keyword evidence="4" id="KW-0735">Signal-anchor</keyword>
<dbReference type="PANTHER" id="PTHR32285">
    <property type="entry name" value="PROTEIN TRICHOME BIREFRINGENCE-LIKE 9-RELATED"/>
    <property type="match status" value="1"/>
</dbReference>
<dbReference type="InterPro" id="IPR026057">
    <property type="entry name" value="TBL_C"/>
</dbReference>
<dbReference type="OrthoDB" id="630188at2759"/>
<feature type="non-terminal residue" evidence="9">
    <location>
        <position position="335"/>
    </location>
</feature>
<feature type="non-terminal residue" evidence="9">
    <location>
        <position position="1"/>
    </location>
</feature>
<evidence type="ECO:0000259" key="7">
    <source>
        <dbReference type="Pfam" id="PF13839"/>
    </source>
</evidence>
<accession>D8QXN3</accession>
<dbReference type="GO" id="GO:0016413">
    <property type="term" value="F:O-acetyltransferase activity"/>
    <property type="evidence" value="ECO:0000318"/>
    <property type="project" value="GO_Central"/>
</dbReference>
<dbReference type="KEGG" id="smo:SELMODRAFT_64159"/>
<dbReference type="AlphaFoldDB" id="D8QXN3"/>
<evidence type="ECO:0000313" key="9">
    <source>
        <dbReference type="EMBL" id="EFJ35453.1"/>
    </source>
</evidence>
<dbReference type="PANTHER" id="PTHR32285:SF213">
    <property type="entry name" value="PROTEIN TRICHOME BIREFRINGENCE-LIKE 11"/>
    <property type="match status" value="1"/>
</dbReference>
<reference evidence="9 10" key="1">
    <citation type="journal article" date="2011" name="Science">
        <title>The Selaginella genome identifies genetic changes associated with the evolution of vascular plants.</title>
        <authorList>
            <person name="Banks J.A."/>
            <person name="Nishiyama T."/>
            <person name="Hasebe M."/>
            <person name="Bowman J.L."/>
            <person name="Gribskov M."/>
            <person name="dePamphilis C."/>
            <person name="Albert V.A."/>
            <person name="Aono N."/>
            <person name="Aoyama T."/>
            <person name="Ambrose B.A."/>
            <person name="Ashton N.W."/>
            <person name="Axtell M.J."/>
            <person name="Barker E."/>
            <person name="Barker M.S."/>
            <person name="Bennetzen J.L."/>
            <person name="Bonawitz N.D."/>
            <person name="Chapple C."/>
            <person name="Cheng C."/>
            <person name="Correa L.G."/>
            <person name="Dacre M."/>
            <person name="DeBarry J."/>
            <person name="Dreyer I."/>
            <person name="Elias M."/>
            <person name="Engstrom E.M."/>
            <person name="Estelle M."/>
            <person name="Feng L."/>
            <person name="Finet C."/>
            <person name="Floyd S.K."/>
            <person name="Frommer W.B."/>
            <person name="Fujita T."/>
            <person name="Gramzow L."/>
            <person name="Gutensohn M."/>
            <person name="Harholt J."/>
            <person name="Hattori M."/>
            <person name="Heyl A."/>
            <person name="Hirai T."/>
            <person name="Hiwatashi Y."/>
            <person name="Ishikawa M."/>
            <person name="Iwata M."/>
            <person name="Karol K.G."/>
            <person name="Koehler B."/>
            <person name="Kolukisaoglu U."/>
            <person name="Kubo M."/>
            <person name="Kurata T."/>
            <person name="Lalonde S."/>
            <person name="Li K."/>
            <person name="Li Y."/>
            <person name="Litt A."/>
            <person name="Lyons E."/>
            <person name="Manning G."/>
            <person name="Maruyama T."/>
            <person name="Michael T.P."/>
            <person name="Mikami K."/>
            <person name="Miyazaki S."/>
            <person name="Morinaga S."/>
            <person name="Murata T."/>
            <person name="Mueller-Roeber B."/>
            <person name="Nelson D.R."/>
            <person name="Obara M."/>
            <person name="Oguri Y."/>
            <person name="Olmstead R.G."/>
            <person name="Onodera N."/>
            <person name="Petersen B.L."/>
            <person name="Pils B."/>
            <person name="Prigge M."/>
            <person name="Rensing S.A."/>
            <person name="Riano-Pachon D.M."/>
            <person name="Roberts A.W."/>
            <person name="Sato Y."/>
            <person name="Scheller H.V."/>
            <person name="Schulz B."/>
            <person name="Schulz C."/>
            <person name="Shakirov E.V."/>
            <person name="Shibagaki N."/>
            <person name="Shinohara N."/>
            <person name="Shippen D.E."/>
            <person name="Soerensen I."/>
            <person name="Sotooka R."/>
            <person name="Sugimoto N."/>
            <person name="Sugita M."/>
            <person name="Sumikawa N."/>
            <person name="Tanurdzic M."/>
            <person name="Theissen G."/>
            <person name="Ulvskov P."/>
            <person name="Wakazuki S."/>
            <person name="Weng J.K."/>
            <person name="Willats W.W."/>
            <person name="Wipf D."/>
            <person name="Wolf P.G."/>
            <person name="Yang L."/>
            <person name="Zimmer A.D."/>
            <person name="Zhu Q."/>
            <person name="Mitros T."/>
            <person name="Hellsten U."/>
            <person name="Loque D."/>
            <person name="Otillar R."/>
            <person name="Salamov A."/>
            <person name="Schmutz J."/>
            <person name="Shapiro H."/>
            <person name="Lindquist E."/>
            <person name="Lucas S."/>
            <person name="Rokhsar D."/>
            <person name="Grigoriev I.V."/>
        </authorList>
    </citation>
    <scope>NUCLEOTIDE SEQUENCE [LARGE SCALE GENOMIC DNA]</scope>
</reference>
<dbReference type="HOGENOM" id="CLU_020953_0_2_1"/>
<evidence type="ECO:0000256" key="3">
    <source>
        <dbReference type="ARBA" id="ARBA00022692"/>
    </source>
</evidence>
<keyword evidence="3" id="KW-0812">Transmembrane</keyword>
<keyword evidence="5" id="KW-1133">Transmembrane helix</keyword>
<dbReference type="InterPro" id="IPR029962">
    <property type="entry name" value="TBL"/>
</dbReference>
<dbReference type="eggNOG" id="ENOG502QQD3">
    <property type="taxonomic scope" value="Eukaryota"/>
</dbReference>
<dbReference type="OMA" id="YETHSRR"/>
<proteinExistence type="inferred from homology"/>
<name>D8QXN3_SELML</name>
<sequence>CDIYSGRWVRDDGYPLFQPSFCPFTDGAFQCQENGRNDSGYLHWRWQPHSCDLPRFNATDMMERLRNKTLAFVGDSLGRNQWESLVCMLYQAARNKRNVYEAHRQRVAKAGYYYSIVFADHRVHIDFYRSHFLVAENRRLPDKIKSAAANCTLSLDRLDPAAREWRSADLIVFNSGHWWEHRSIHSGECYFIQGSNYTTQMDGLAAFETSMKTWARWIDRHIGRTQKIFVRGYSPNHFSGGDWDTGGSCESHLEPLADEFKLDELSSKVAVFSRVLRSMKTRVTFLNVTKLSLFRKDGHVARWGKKHGWDQQDCSHWCLPGVPDTWNELLYASLV</sequence>
<evidence type="ECO:0000256" key="2">
    <source>
        <dbReference type="ARBA" id="ARBA00007727"/>
    </source>
</evidence>
<dbReference type="InterPro" id="IPR025846">
    <property type="entry name" value="TBL_N"/>
</dbReference>
<evidence type="ECO:0000256" key="6">
    <source>
        <dbReference type="ARBA" id="ARBA00023136"/>
    </source>
</evidence>
<dbReference type="Pfam" id="PF14416">
    <property type="entry name" value="PMR5N"/>
    <property type="match status" value="1"/>
</dbReference>
<evidence type="ECO:0000256" key="1">
    <source>
        <dbReference type="ARBA" id="ARBA00004167"/>
    </source>
</evidence>
<dbReference type="InParanoid" id="D8QXN3"/>
<protein>
    <submittedName>
        <fullName evidence="9">Uncharacterized protein</fullName>
    </submittedName>
</protein>
<gene>
    <name evidence="9" type="ORF">SELMODRAFT_64159</name>
</gene>
<dbReference type="GO" id="GO:0005794">
    <property type="term" value="C:Golgi apparatus"/>
    <property type="evidence" value="ECO:0000318"/>
    <property type="project" value="GO_Central"/>
</dbReference>
<dbReference type="EMBL" id="GL377568">
    <property type="protein sequence ID" value="EFJ35453.1"/>
    <property type="molecule type" value="Genomic_DNA"/>
</dbReference>
<keyword evidence="6" id="KW-0472">Membrane</keyword>
<dbReference type="GO" id="GO:0016020">
    <property type="term" value="C:membrane"/>
    <property type="evidence" value="ECO:0007669"/>
    <property type="project" value="UniProtKB-SubCell"/>
</dbReference>
<keyword evidence="10" id="KW-1185">Reference proteome</keyword>
<evidence type="ECO:0000256" key="4">
    <source>
        <dbReference type="ARBA" id="ARBA00022968"/>
    </source>
</evidence>
<dbReference type="FunCoup" id="D8QXN3">
    <property type="interactions" value="725"/>
</dbReference>
<dbReference type="Gramene" id="EFJ35453">
    <property type="protein sequence ID" value="EFJ35453"/>
    <property type="gene ID" value="SELMODRAFT_64159"/>
</dbReference>
<evidence type="ECO:0000256" key="5">
    <source>
        <dbReference type="ARBA" id="ARBA00022989"/>
    </source>
</evidence>
<comment type="similarity">
    <text evidence="2">Belongs to the PC-esterase family. TBL subfamily.</text>
</comment>
<evidence type="ECO:0000259" key="8">
    <source>
        <dbReference type="Pfam" id="PF14416"/>
    </source>
</evidence>
<evidence type="ECO:0000313" key="10">
    <source>
        <dbReference type="Proteomes" id="UP000001514"/>
    </source>
</evidence>
<feature type="domain" description="Trichome birefringence-like C-terminal" evidence="7">
    <location>
        <begin position="53"/>
        <end position="332"/>
    </location>
</feature>